<dbReference type="Pfam" id="PF01408">
    <property type="entry name" value="GFO_IDH_MocA"/>
    <property type="match status" value="1"/>
</dbReference>
<dbReference type="GO" id="GO:0016491">
    <property type="term" value="F:oxidoreductase activity"/>
    <property type="evidence" value="ECO:0007669"/>
    <property type="project" value="UniProtKB-KW"/>
</dbReference>
<dbReference type="Gene3D" id="3.30.360.10">
    <property type="entry name" value="Dihydrodipicolinate Reductase, domain 2"/>
    <property type="match status" value="1"/>
</dbReference>
<feature type="domain" description="Gfo/Idh/MocA-like oxidoreductase N-terminal" evidence="3">
    <location>
        <begin position="5"/>
        <end position="121"/>
    </location>
</feature>
<dbReference type="InterPro" id="IPR000683">
    <property type="entry name" value="Gfo/Idh/MocA-like_OxRdtase_N"/>
</dbReference>
<reference evidence="5" key="1">
    <citation type="journal article" date="2020" name="mSystems">
        <title>Genome- and Community-Level Interaction Insights into Carbon Utilization and Element Cycling Functions of Hydrothermarchaeota in Hydrothermal Sediment.</title>
        <authorList>
            <person name="Zhou Z."/>
            <person name="Liu Y."/>
            <person name="Xu W."/>
            <person name="Pan J."/>
            <person name="Luo Z.H."/>
            <person name="Li M."/>
        </authorList>
    </citation>
    <scope>NUCLEOTIDE SEQUENCE [LARGE SCALE GENOMIC DNA]</scope>
    <source>
        <strain evidence="5">SpSt-289</strain>
    </source>
</reference>
<evidence type="ECO:0000256" key="2">
    <source>
        <dbReference type="ARBA" id="ARBA00023002"/>
    </source>
</evidence>
<comment type="similarity">
    <text evidence="1">Belongs to the Gfo/Idh/MocA family.</text>
</comment>
<dbReference type="PANTHER" id="PTHR22604">
    <property type="entry name" value="OXIDOREDUCTASES"/>
    <property type="match status" value="1"/>
</dbReference>
<dbReference type="GO" id="GO:0000166">
    <property type="term" value="F:nucleotide binding"/>
    <property type="evidence" value="ECO:0007669"/>
    <property type="project" value="InterPro"/>
</dbReference>
<dbReference type="SUPFAM" id="SSF55347">
    <property type="entry name" value="Glyceraldehyde-3-phosphate dehydrogenase-like, C-terminal domain"/>
    <property type="match status" value="1"/>
</dbReference>
<dbReference type="Gene3D" id="3.40.50.720">
    <property type="entry name" value="NAD(P)-binding Rossmann-like Domain"/>
    <property type="match status" value="1"/>
</dbReference>
<dbReference type="AlphaFoldDB" id="A0A7C1JGE5"/>
<dbReference type="InterPro" id="IPR036291">
    <property type="entry name" value="NAD(P)-bd_dom_sf"/>
</dbReference>
<accession>A0A7C1JGE5</accession>
<dbReference type="Pfam" id="PF22725">
    <property type="entry name" value="GFO_IDH_MocA_C3"/>
    <property type="match status" value="1"/>
</dbReference>
<dbReference type="InterPro" id="IPR050984">
    <property type="entry name" value="Gfo/Idh/MocA_domain"/>
</dbReference>
<evidence type="ECO:0000259" key="3">
    <source>
        <dbReference type="Pfam" id="PF01408"/>
    </source>
</evidence>
<evidence type="ECO:0000256" key="1">
    <source>
        <dbReference type="ARBA" id="ARBA00010928"/>
    </source>
</evidence>
<gene>
    <name evidence="5" type="ORF">ENQ20_04730</name>
</gene>
<dbReference type="InterPro" id="IPR055170">
    <property type="entry name" value="GFO_IDH_MocA-like_dom"/>
</dbReference>
<name>A0A7C1JGE5_9CHLR</name>
<keyword evidence="2" id="KW-0560">Oxidoreductase</keyword>
<evidence type="ECO:0000313" key="5">
    <source>
        <dbReference type="EMBL" id="HDX30781.1"/>
    </source>
</evidence>
<dbReference type="PANTHER" id="PTHR22604:SF105">
    <property type="entry name" value="TRANS-1,2-DIHYDROBENZENE-1,2-DIOL DEHYDROGENASE"/>
    <property type="match status" value="1"/>
</dbReference>
<dbReference type="SUPFAM" id="SSF51735">
    <property type="entry name" value="NAD(P)-binding Rossmann-fold domains"/>
    <property type="match status" value="1"/>
</dbReference>
<organism evidence="5">
    <name type="scientific">Caldilinea aerophila</name>
    <dbReference type="NCBI Taxonomy" id="133453"/>
    <lineage>
        <taxon>Bacteria</taxon>
        <taxon>Bacillati</taxon>
        <taxon>Chloroflexota</taxon>
        <taxon>Caldilineae</taxon>
        <taxon>Caldilineales</taxon>
        <taxon>Caldilineaceae</taxon>
        <taxon>Caldilinea</taxon>
    </lineage>
</organism>
<sequence>MSKRFRWGILGTGAIAAKFAAGVAALADQEVIAVGSRTQASADRLADQFDIPRRHASYESLAADPYVDAIYVATPHSLHHANTLLALQHGKHVLCEKPFAINAAQAQEMVNAARSAGLFLMEAMWTRFLPIMVETRRLIAEGAIGKMQMIQADFGFRASFNPASRLFDPALGGGALLDVGVYPISLTSMLLGQPSRIAAVATLGATGIDENTGILLGFPGGEVAVLYTSVRTTTPQEAVILGDLGSIRIHSPWWVGDTLTLQQALAGSEVIRCPYIANGYSHEAIEVANCVRAGKLESDIMPLDESVRIMAIMDEIRRQIGMKYPME</sequence>
<comment type="caution">
    <text evidence="5">The sequence shown here is derived from an EMBL/GenBank/DDBJ whole genome shotgun (WGS) entry which is preliminary data.</text>
</comment>
<protein>
    <submittedName>
        <fullName evidence="5">Gfo/Idh/MocA family oxidoreductase</fullName>
    </submittedName>
</protein>
<evidence type="ECO:0000259" key="4">
    <source>
        <dbReference type="Pfam" id="PF22725"/>
    </source>
</evidence>
<feature type="domain" description="GFO/IDH/MocA-like oxidoreductase" evidence="4">
    <location>
        <begin position="134"/>
        <end position="248"/>
    </location>
</feature>
<dbReference type="EMBL" id="DSMG01000053">
    <property type="protein sequence ID" value="HDX30781.1"/>
    <property type="molecule type" value="Genomic_DNA"/>
</dbReference>
<proteinExistence type="inferred from homology"/>